<accession>A0A1T3NW97</accession>
<evidence type="ECO:0000256" key="1">
    <source>
        <dbReference type="SAM" id="MobiDB-lite"/>
    </source>
</evidence>
<dbReference type="STRING" id="159449.B4N89_09215"/>
<comment type="caution">
    <text evidence="2">The sequence shown here is derived from an EMBL/GenBank/DDBJ whole genome shotgun (WGS) entry which is preliminary data.</text>
</comment>
<keyword evidence="3" id="KW-1185">Reference proteome</keyword>
<evidence type="ECO:0000313" key="2">
    <source>
        <dbReference type="EMBL" id="OPC81107.1"/>
    </source>
</evidence>
<dbReference type="AlphaFoldDB" id="A0A1T3NW97"/>
<gene>
    <name evidence="2" type="ORF">B4N89_09215</name>
</gene>
<evidence type="ECO:0000313" key="3">
    <source>
        <dbReference type="Proteomes" id="UP000190037"/>
    </source>
</evidence>
<dbReference type="Proteomes" id="UP000190037">
    <property type="component" value="Unassembled WGS sequence"/>
</dbReference>
<reference evidence="2 3" key="1">
    <citation type="submission" date="2017-03" db="EMBL/GenBank/DDBJ databases">
        <title>Draft genome sequence of Streptomyces scabrisporus NF3, endophyte isolated from Amphipterygium adstringens.</title>
        <authorList>
            <person name="Vazquez M."/>
            <person name="Ceapa C.D."/>
            <person name="Rodriguez Luna D."/>
            <person name="Sanchez Esquivel S."/>
        </authorList>
    </citation>
    <scope>NUCLEOTIDE SEQUENCE [LARGE SCALE GENOMIC DNA]</scope>
    <source>
        <strain evidence="2 3">NF3</strain>
    </source>
</reference>
<sequence length="120" mass="13055">MAKKFWALHVENVLVPPQSQEATFLKAREIVEGMGFRMQEFATNSVEGAGAGNLIAMNSEDGFKITLHSTSPPEEIGIMISSPCLERAPEEQADPSTEPESPPPRQNNFNLSSSVPRSAL</sequence>
<dbReference type="EMBL" id="MWQN01000001">
    <property type="protein sequence ID" value="OPC81107.1"/>
    <property type="molecule type" value="Genomic_DNA"/>
</dbReference>
<feature type="compositionally biased region" description="Polar residues" evidence="1">
    <location>
        <begin position="106"/>
        <end position="120"/>
    </location>
</feature>
<name>A0A1T3NW97_9ACTN</name>
<feature type="region of interest" description="Disordered" evidence="1">
    <location>
        <begin position="82"/>
        <end position="120"/>
    </location>
</feature>
<organism evidence="2 3">
    <name type="scientific">Embleya scabrispora</name>
    <dbReference type="NCBI Taxonomy" id="159449"/>
    <lineage>
        <taxon>Bacteria</taxon>
        <taxon>Bacillati</taxon>
        <taxon>Actinomycetota</taxon>
        <taxon>Actinomycetes</taxon>
        <taxon>Kitasatosporales</taxon>
        <taxon>Streptomycetaceae</taxon>
        <taxon>Embleya</taxon>
    </lineage>
</organism>
<protein>
    <submittedName>
        <fullName evidence="2">Uncharacterized protein</fullName>
    </submittedName>
</protein>
<proteinExistence type="predicted"/>